<accession>A0A6A0A8H2</accession>
<comment type="caution">
    <text evidence="2">The sequence shown here is derived from an EMBL/GenBank/DDBJ whole genome shotgun (WGS) entry which is preliminary data.</text>
</comment>
<proteinExistence type="predicted"/>
<gene>
    <name evidence="2" type="ORF">HaLaN_27472</name>
</gene>
<name>A0A6A0A8H2_HAELA</name>
<protein>
    <recommendedName>
        <fullName evidence="4">PH domain-containing protein</fullName>
    </recommendedName>
</protein>
<sequence length="223" mass="24619">MRAVGILLSPTGRASPQDQAHLREEKHGQAWARSGTGSGKVSKFYYVILPALHLVYFQTSYNSVLPVPAANACPLLDACYTLISADCKWSREVAWSPVHLAPELWTLFVFSHRGRGRQRSSSAASRQTSWDVSLSLDGQLQPCHSPPDVMMPQVGGLDLLRYVRSHKHLSDLPVVSEFAQLRCHQSMQQQNLYPVLSASLSCQQGPRPAAVAAGRDEACRPMR</sequence>
<dbReference type="EMBL" id="BLLF01004093">
    <property type="protein sequence ID" value="GFH28905.1"/>
    <property type="molecule type" value="Genomic_DNA"/>
</dbReference>
<evidence type="ECO:0000313" key="3">
    <source>
        <dbReference type="Proteomes" id="UP000485058"/>
    </source>
</evidence>
<organism evidence="2 3">
    <name type="scientific">Haematococcus lacustris</name>
    <name type="common">Green alga</name>
    <name type="synonym">Haematococcus pluvialis</name>
    <dbReference type="NCBI Taxonomy" id="44745"/>
    <lineage>
        <taxon>Eukaryota</taxon>
        <taxon>Viridiplantae</taxon>
        <taxon>Chlorophyta</taxon>
        <taxon>core chlorophytes</taxon>
        <taxon>Chlorophyceae</taxon>
        <taxon>CS clade</taxon>
        <taxon>Chlamydomonadales</taxon>
        <taxon>Haematococcaceae</taxon>
        <taxon>Haematococcus</taxon>
    </lineage>
</organism>
<evidence type="ECO:0000256" key="1">
    <source>
        <dbReference type="SAM" id="MobiDB-lite"/>
    </source>
</evidence>
<evidence type="ECO:0000313" key="2">
    <source>
        <dbReference type="EMBL" id="GFH28905.1"/>
    </source>
</evidence>
<keyword evidence="3" id="KW-1185">Reference proteome</keyword>
<evidence type="ECO:0008006" key="4">
    <source>
        <dbReference type="Google" id="ProtNLM"/>
    </source>
</evidence>
<feature type="region of interest" description="Disordered" evidence="1">
    <location>
        <begin position="8"/>
        <end position="34"/>
    </location>
</feature>
<dbReference type="Proteomes" id="UP000485058">
    <property type="component" value="Unassembled WGS sequence"/>
</dbReference>
<reference evidence="2 3" key="1">
    <citation type="submission" date="2020-02" db="EMBL/GenBank/DDBJ databases">
        <title>Draft genome sequence of Haematococcus lacustris strain NIES-144.</title>
        <authorList>
            <person name="Morimoto D."/>
            <person name="Nakagawa S."/>
            <person name="Yoshida T."/>
            <person name="Sawayama S."/>
        </authorList>
    </citation>
    <scope>NUCLEOTIDE SEQUENCE [LARGE SCALE GENOMIC DNA]</scope>
    <source>
        <strain evidence="2 3">NIES-144</strain>
    </source>
</reference>
<dbReference type="AlphaFoldDB" id="A0A6A0A8H2"/>